<proteinExistence type="predicted"/>
<evidence type="ECO:0000256" key="1">
    <source>
        <dbReference type="ARBA" id="ARBA00004141"/>
    </source>
</evidence>
<feature type="transmembrane region" description="Helical" evidence="6">
    <location>
        <begin position="346"/>
        <end position="368"/>
    </location>
</feature>
<dbReference type="Proteomes" id="UP000596902">
    <property type="component" value="Unassembled WGS sequence"/>
</dbReference>
<feature type="transmembrane region" description="Helical" evidence="6">
    <location>
        <begin position="435"/>
        <end position="456"/>
    </location>
</feature>
<evidence type="ECO:0000313" key="8">
    <source>
        <dbReference type="EMBL" id="KAF7675830.1"/>
    </source>
</evidence>
<dbReference type="FunFam" id="1.20.1250.20:FF:000394">
    <property type="entry name" value="MFS general substrate transporter"/>
    <property type="match status" value="1"/>
</dbReference>
<comment type="subcellular location">
    <subcellularLocation>
        <location evidence="1">Membrane</location>
        <topology evidence="1">Multi-pass membrane protein</topology>
    </subcellularLocation>
</comment>
<protein>
    <submittedName>
        <fullName evidence="8">Pantothenate transporter liz1</fullName>
    </submittedName>
</protein>
<organism evidence="8 9">
    <name type="scientific">Alternaria burnsii</name>
    <dbReference type="NCBI Taxonomy" id="1187904"/>
    <lineage>
        <taxon>Eukaryota</taxon>
        <taxon>Fungi</taxon>
        <taxon>Dikarya</taxon>
        <taxon>Ascomycota</taxon>
        <taxon>Pezizomycotina</taxon>
        <taxon>Dothideomycetes</taxon>
        <taxon>Pleosporomycetidae</taxon>
        <taxon>Pleosporales</taxon>
        <taxon>Pleosporineae</taxon>
        <taxon>Pleosporaceae</taxon>
        <taxon>Alternaria</taxon>
        <taxon>Alternaria sect. Alternaria</taxon>
    </lineage>
</organism>
<feature type="transmembrane region" description="Helical" evidence="6">
    <location>
        <begin position="205"/>
        <end position="228"/>
    </location>
</feature>
<keyword evidence="9" id="KW-1185">Reference proteome</keyword>
<evidence type="ECO:0000313" key="9">
    <source>
        <dbReference type="Proteomes" id="UP000596902"/>
    </source>
</evidence>
<feature type="transmembrane region" description="Helical" evidence="6">
    <location>
        <begin position="320"/>
        <end position="337"/>
    </location>
</feature>
<keyword evidence="4 6" id="KW-1133">Transmembrane helix</keyword>
<keyword evidence="2" id="KW-0813">Transport</keyword>
<dbReference type="GO" id="GO:0016020">
    <property type="term" value="C:membrane"/>
    <property type="evidence" value="ECO:0007669"/>
    <property type="project" value="UniProtKB-SubCell"/>
</dbReference>
<reference evidence="8" key="2">
    <citation type="submission" date="2020-08" db="EMBL/GenBank/DDBJ databases">
        <title>Draft Genome Sequence of Cumin Blight Pathogen Alternaria burnsii.</title>
        <authorList>
            <person name="Feng Z."/>
        </authorList>
    </citation>
    <scope>NUCLEOTIDE SEQUENCE</scope>
    <source>
        <strain evidence="8">CBS107.38</strain>
    </source>
</reference>
<gene>
    <name evidence="8" type="ORF">GT037_006549</name>
</gene>
<evidence type="ECO:0000256" key="5">
    <source>
        <dbReference type="ARBA" id="ARBA00023136"/>
    </source>
</evidence>
<evidence type="ECO:0000256" key="6">
    <source>
        <dbReference type="SAM" id="Phobius"/>
    </source>
</evidence>
<evidence type="ECO:0000256" key="2">
    <source>
        <dbReference type="ARBA" id="ARBA00022448"/>
    </source>
</evidence>
<dbReference type="Gene3D" id="1.20.1250.20">
    <property type="entry name" value="MFS general substrate transporter like domains"/>
    <property type="match status" value="2"/>
</dbReference>
<dbReference type="PANTHER" id="PTHR43791">
    <property type="entry name" value="PERMEASE-RELATED"/>
    <property type="match status" value="1"/>
</dbReference>
<dbReference type="InterPro" id="IPR011701">
    <property type="entry name" value="MFS"/>
</dbReference>
<keyword evidence="5 6" id="KW-0472">Membrane</keyword>
<dbReference type="SUPFAM" id="SSF103473">
    <property type="entry name" value="MFS general substrate transporter"/>
    <property type="match status" value="1"/>
</dbReference>
<comment type="caution">
    <text evidence="8">The sequence shown here is derived from an EMBL/GenBank/DDBJ whole genome shotgun (WGS) entry which is preliminary data.</text>
</comment>
<dbReference type="AlphaFoldDB" id="A0A8H7B3S5"/>
<feature type="transmembrane region" description="Helical" evidence="6">
    <location>
        <begin position="82"/>
        <end position="100"/>
    </location>
</feature>
<feature type="transmembrane region" description="Helical" evidence="6">
    <location>
        <begin position="404"/>
        <end position="423"/>
    </location>
</feature>
<accession>A0A8H7B3S5</accession>
<dbReference type="FunFam" id="1.20.1250.20:FF:000057">
    <property type="entry name" value="MFS general substrate transporter"/>
    <property type="match status" value="1"/>
</dbReference>
<name>A0A8H7B3S5_9PLEO</name>
<dbReference type="GeneID" id="62204774"/>
<evidence type="ECO:0000256" key="3">
    <source>
        <dbReference type="ARBA" id="ARBA00022692"/>
    </source>
</evidence>
<evidence type="ECO:0000259" key="7">
    <source>
        <dbReference type="PROSITE" id="PS50850"/>
    </source>
</evidence>
<feature type="transmembrane region" description="Helical" evidence="6">
    <location>
        <begin position="112"/>
        <end position="131"/>
    </location>
</feature>
<dbReference type="InterPro" id="IPR020846">
    <property type="entry name" value="MFS_dom"/>
</dbReference>
<keyword evidence="3 6" id="KW-0812">Transmembrane</keyword>
<feature type="domain" description="Major facilitator superfamily (MFS) profile" evidence="7">
    <location>
        <begin position="46"/>
        <end position="461"/>
    </location>
</feature>
<dbReference type="InterPro" id="IPR036259">
    <property type="entry name" value="MFS_trans_sf"/>
</dbReference>
<feature type="transmembrane region" description="Helical" evidence="6">
    <location>
        <begin position="172"/>
        <end position="193"/>
    </location>
</feature>
<dbReference type="RefSeq" id="XP_038786093.1">
    <property type="nucleotide sequence ID" value="XM_038931596.1"/>
</dbReference>
<dbReference type="EMBL" id="JAAABM010000008">
    <property type="protein sequence ID" value="KAF7675830.1"/>
    <property type="molecule type" value="Genomic_DNA"/>
</dbReference>
<feature type="transmembrane region" description="Helical" evidence="6">
    <location>
        <begin position="374"/>
        <end position="397"/>
    </location>
</feature>
<feature type="transmembrane region" description="Helical" evidence="6">
    <location>
        <begin position="137"/>
        <end position="160"/>
    </location>
</feature>
<reference evidence="8" key="1">
    <citation type="submission" date="2020-01" db="EMBL/GenBank/DDBJ databases">
        <authorList>
            <person name="Feng Z.H.Z."/>
        </authorList>
    </citation>
    <scope>NUCLEOTIDE SEQUENCE</scope>
    <source>
        <strain evidence="8">CBS107.38</strain>
    </source>
</reference>
<evidence type="ECO:0000256" key="4">
    <source>
        <dbReference type="ARBA" id="ARBA00022989"/>
    </source>
</evidence>
<sequence>MSSTRHSLEPIDVKEMDATKHVEIAEDFTWTKEEEEKLVRKIDLFLLPTIWLMYLLSYMDRTNIGNAKIAGMADDLQLTSDQYSIALVVFFVTYVAFEPPSNMLLVRLKPSIYLPAIMIIWGALTCCMAVIDDFKHLVVLRIFVGVFESGFAPGIILIISSWYKKDEQSKRFGVYMSAAILSGAFGGLLAGAITGGMEGTAGLRGWRWLFIVEGAATIVWAMVAYFILLDFPANTKRLTDRERAIAIARLREGGVRTHVEGEERIGKAKSFRLAIMDWRTISFILGYMVIVGSSTLSYFYPTLMTGLGYTDTVTAQYMTVPIYAVAFVCTAVTTYFADAISHHRGLVIASWLGFSLITSILVCVIYNFTARYALLVLMAAGLWASNAVSLSFASATFGSMQPEVRAIAVALVNAMGNLAQIYGAYLFPGDDKPKYLMGFGVISGMLGFGVVVYIFLHVALRRKEGMTTFF</sequence>
<dbReference type="GO" id="GO:0022857">
    <property type="term" value="F:transmembrane transporter activity"/>
    <property type="evidence" value="ECO:0007669"/>
    <property type="project" value="InterPro"/>
</dbReference>
<dbReference type="PANTHER" id="PTHR43791:SF38">
    <property type="entry name" value="MAJOR FACILITATOR SUPERFAMILY (MFS) PROFILE DOMAIN-CONTAINING PROTEIN"/>
    <property type="match status" value="1"/>
</dbReference>
<dbReference type="Pfam" id="PF07690">
    <property type="entry name" value="MFS_1"/>
    <property type="match status" value="1"/>
</dbReference>
<feature type="transmembrane region" description="Helical" evidence="6">
    <location>
        <begin position="281"/>
        <end position="300"/>
    </location>
</feature>
<dbReference type="PROSITE" id="PS50850">
    <property type="entry name" value="MFS"/>
    <property type="match status" value="1"/>
</dbReference>